<sequence>MSRDSCSRLESRPEKGSGVEIRVRVGTYGPSPGSCQIGVGSRIGRSQAWALCWVYGDGSEIQLLGL</sequence>
<protein>
    <submittedName>
        <fullName evidence="1">Uncharacterized protein</fullName>
    </submittedName>
</protein>
<proteinExistence type="predicted"/>
<accession>A0ABS8SW09</accession>
<reference evidence="1 2" key="1">
    <citation type="journal article" date="2021" name="BMC Genomics">
        <title>Datura genome reveals duplications of psychoactive alkaloid biosynthetic genes and high mutation rate following tissue culture.</title>
        <authorList>
            <person name="Rajewski A."/>
            <person name="Carter-House D."/>
            <person name="Stajich J."/>
            <person name="Litt A."/>
        </authorList>
    </citation>
    <scope>NUCLEOTIDE SEQUENCE [LARGE SCALE GENOMIC DNA]</scope>
    <source>
        <strain evidence="1">AR-01</strain>
    </source>
</reference>
<keyword evidence="2" id="KW-1185">Reference proteome</keyword>
<name>A0ABS8SW09_DATST</name>
<evidence type="ECO:0000313" key="1">
    <source>
        <dbReference type="EMBL" id="MCD7462990.1"/>
    </source>
</evidence>
<gene>
    <name evidence="1" type="ORF">HAX54_049755</name>
</gene>
<evidence type="ECO:0000313" key="2">
    <source>
        <dbReference type="Proteomes" id="UP000823775"/>
    </source>
</evidence>
<comment type="caution">
    <text evidence="1">The sequence shown here is derived from an EMBL/GenBank/DDBJ whole genome shotgun (WGS) entry which is preliminary data.</text>
</comment>
<dbReference type="Proteomes" id="UP000823775">
    <property type="component" value="Unassembled WGS sequence"/>
</dbReference>
<dbReference type="EMBL" id="JACEIK010000852">
    <property type="protein sequence ID" value="MCD7462990.1"/>
    <property type="molecule type" value="Genomic_DNA"/>
</dbReference>
<organism evidence="1 2">
    <name type="scientific">Datura stramonium</name>
    <name type="common">Jimsonweed</name>
    <name type="synonym">Common thornapple</name>
    <dbReference type="NCBI Taxonomy" id="4076"/>
    <lineage>
        <taxon>Eukaryota</taxon>
        <taxon>Viridiplantae</taxon>
        <taxon>Streptophyta</taxon>
        <taxon>Embryophyta</taxon>
        <taxon>Tracheophyta</taxon>
        <taxon>Spermatophyta</taxon>
        <taxon>Magnoliopsida</taxon>
        <taxon>eudicotyledons</taxon>
        <taxon>Gunneridae</taxon>
        <taxon>Pentapetalae</taxon>
        <taxon>asterids</taxon>
        <taxon>lamiids</taxon>
        <taxon>Solanales</taxon>
        <taxon>Solanaceae</taxon>
        <taxon>Solanoideae</taxon>
        <taxon>Datureae</taxon>
        <taxon>Datura</taxon>
    </lineage>
</organism>